<name>A0A6J6DVS7_9ZZZZ</name>
<proteinExistence type="predicted"/>
<accession>A0A6J6DVS7</accession>
<evidence type="ECO:0000313" key="1">
    <source>
        <dbReference type="EMBL" id="CAB4567055.1"/>
    </source>
</evidence>
<dbReference type="EMBL" id="CAEZTL010000031">
    <property type="protein sequence ID" value="CAB4567055.1"/>
    <property type="molecule type" value="Genomic_DNA"/>
</dbReference>
<dbReference type="InterPro" id="IPR049574">
    <property type="entry name" value="CrtA-like"/>
</dbReference>
<sequence>MPNQKSFTGIYLFTIKEKSIPFAFLQMAIGRRIARAIPGVKFAKLMGTGTGKTFTPSDADLKQWAILFVAEDFGVVDSSRFISGWRKRSSKVEILHLNPISSHGKWSRREPFELSGATHSGGPVVAITRARLKWSQAIRFWRSIPPVVLDLHQSPGLLLSIGIGEAPIGLQGTLSIWRSAAELRDFAYKNAPHRAVIEDTKRFDWYSEELFARFDLINTADFPYVH</sequence>
<organism evidence="1">
    <name type="scientific">freshwater metagenome</name>
    <dbReference type="NCBI Taxonomy" id="449393"/>
    <lineage>
        <taxon>unclassified sequences</taxon>
        <taxon>metagenomes</taxon>
        <taxon>ecological metagenomes</taxon>
    </lineage>
</organism>
<reference evidence="1" key="1">
    <citation type="submission" date="2020-05" db="EMBL/GenBank/DDBJ databases">
        <authorList>
            <person name="Chiriac C."/>
            <person name="Salcher M."/>
            <person name="Ghai R."/>
            <person name="Kavagutti S V."/>
        </authorList>
    </citation>
    <scope>NUCLEOTIDE SEQUENCE</scope>
</reference>
<protein>
    <submittedName>
        <fullName evidence="1">Unannotated protein</fullName>
    </submittedName>
</protein>
<dbReference type="AlphaFoldDB" id="A0A6J6DVS7"/>
<gene>
    <name evidence="1" type="ORF">UFOPK1683_00461</name>
</gene>
<dbReference type="CDD" id="cd21650">
    <property type="entry name" value="CrtA-like"/>
    <property type="match status" value="1"/>
</dbReference>